<accession>A0A7W8VET2</accession>
<dbReference type="AlphaFoldDB" id="A0A7W8VET2"/>
<dbReference type="Gene3D" id="2.30.40.10">
    <property type="entry name" value="Urease, subunit C, domain 1"/>
    <property type="match status" value="1"/>
</dbReference>
<dbReference type="EMBL" id="JACHDB010000001">
    <property type="protein sequence ID" value="MBB5433841.1"/>
    <property type="molecule type" value="Genomic_DNA"/>
</dbReference>
<dbReference type="Gene3D" id="3.20.20.140">
    <property type="entry name" value="Metal-dependent hydrolases"/>
    <property type="match status" value="1"/>
</dbReference>
<proteinExistence type="predicted"/>
<keyword evidence="3" id="KW-1185">Reference proteome</keyword>
<dbReference type="SUPFAM" id="SSF51556">
    <property type="entry name" value="Metallo-dependent hydrolases"/>
    <property type="match status" value="1"/>
</dbReference>
<evidence type="ECO:0000313" key="3">
    <source>
        <dbReference type="Proteomes" id="UP000572635"/>
    </source>
</evidence>
<gene>
    <name evidence="2" type="ORF">HDA36_003925</name>
</gene>
<reference evidence="2 3" key="1">
    <citation type="submission" date="2020-08" db="EMBL/GenBank/DDBJ databases">
        <title>Sequencing the genomes of 1000 actinobacteria strains.</title>
        <authorList>
            <person name="Klenk H.-P."/>
        </authorList>
    </citation>
    <scope>NUCLEOTIDE SEQUENCE [LARGE SCALE GENOMIC DNA]</scope>
    <source>
        <strain evidence="2 3">DSM 44551</strain>
    </source>
</reference>
<protein>
    <recommendedName>
        <fullName evidence="1">Amidohydrolase 3 domain-containing protein</fullName>
    </recommendedName>
</protein>
<evidence type="ECO:0000313" key="2">
    <source>
        <dbReference type="EMBL" id="MBB5433841.1"/>
    </source>
</evidence>
<dbReference type="Gene3D" id="3.10.310.70">
    <property type="match status" value="1"/>
</dbReference>
<sequence length="503" mass="52753">MPDRTEETARRGLLLRGVRCGPGGPLRDVRIRDGRVAAIEPPGARADGEERVGGRGGTLLPGLVDAHAHMGQWAEHRRRVQLGHAASAAAAADAVRDAVRERGAAPGELVVGAGLRDAMWPDAPHKDLLERAAPGVPVALIANDLHMCWLSPAALRLLGRDHPTGVFIEGACMEVTAALPSAPEAVRDARVLEAADAAAARGVTGVADYELADTAADWLRRSGRRTPAVRVACVVARPLLDTAIERGHRTGRALSPDGLLTVGPFKLFTDGSLNTRTAYCDDPYPDAGPGAPHRFGVLELPPEELVPLMRKAAEHGLHPAVHAIGDGANRIALDAFAEVGCAGRIEHAQLLRPGDAERFARLGVVASVQPAHAPDDRDVAEHHWRGRTARAFPYADLLAAGARLEIGSDAPVAPLDPWDGIASAVARTDDDRPPFHAEQAIPLPAALAAAAGGRTAVRPGDPADLVLTAADPAETPPADLRSMPVLLTLLAGRPTFRAAGLDR</sequence>
<feature type="domain" description="Amidohydrolase 3" evidence="1">
    <location>
        <begin position="55"/>
        <end position="496"/>
    </location>
</feature>
<dbReference type="Pfam" id="PF07969">
    <property type="entry name" value="Amidohydro_3"/>
    <property type="match status" value="1"/>
</dbReference>
<evidence type="ECO:0000259" key="1">
    <source>
        <dbReference type="Pfam" id="PF07969"/>
    </source>
</evidence>
<dbReference type="InterPro" id="IPR013108">
    <property type="entry name" value="Amidohydro_3"/>
</dbReference>
<organism evidence="2 3">
    <name type="scientific">Nocardiopsis composta</name>
    <dbReference type="NCBI Taxonomy" id="157465"/>
    <lineage>
        <taxon>Bacteria</taxon>
        <taxon>Bacillati</taxon>
        <taxon>Actinomycetota</taxon>
        <taxon>Actinomycetes</taxon>
        <taxon>Streptosporangiales</taxon>
        <taxon>Nocardiopsidaceae</taxon>
        <taxon>Nocardiopsis</taxon>
    </lineage>
</organism>
<dbReference type="GO" id="GO:0016810">
    <property type="term" value="F:hydrolase activity, acting on carbon-nitrogen (but not peptide) bonds"/>
    <property type="evidence" value="ECO:0007669"/>
    <property type="project" value="InterPro"/>
</dbReference>
<dbReference type="RefSeq" id="WP_184393951.1">
    <property type="nucleotide sequence ID" value="NZ_BAAAJD010000065.1"/>
</dbReference>
<dbReference type="SUPFAM" id="SSF51338">
    <property type="entry name" value="Composite domain of metallo-dependent hydrolases"/>
    <property type="match status" value="1"/>
</dbReference>
<dbReference type="InterPro" id="IPR032466">
    <property type="entry name" value="Metal_Hydrolase"/>
</dbReference>
<dbReference type="InterPro" id="IPR011059">
    <property type="entry name" value="Metal-dep_hydrolase_composite"/>
</dbReference>
<dbReference type="Proteomes" id="UP000572635">
    <property type="component" value="Unassembled WGS sequence"/>
</dbReference>
<dbReference type="PANTHER" id="PTHR22642:SF2">
    <property type="entry name" value="PROTEIN LONG AFTER FAR-RED 3"/>
    <property type="match status" value="1"/>
</dbReference>
<name>A0A7W8VET2_9ACTN</name>
<comment type="caution">
    <text evidence="2">The sequence shown here is derived from an EMBL/GenBank/DDBJ whole genome shotgun (WGS) entry which is preliminary data.</text>
</comment>
<dbReference type="PANTHER" id="PTHR22642">
    <property type="entry name" value="IMIDAZOLONEPROPIONASE"/>
    <property type="match status" value="1"/>
</dbReference>